<dbReference type="GO" id="GO:0016491">
    <property type="term" value="F:oxidoreductase activity"/>
    <property type="evidence" value="ECO:0007669"/>
    <property type="project" value="UniProtKB-KW"/>
</dbReference>
<protein>
    <submittedName>
        <fullName evidence="4">NAD-binding Rossmann fold oxidoreductase</fullName>
    </submittedName>
</protein>
<dbReference type="Gene3D" id="3.40.50.720">
    <property type="entry name" value="NAD(P)-binding Rossmann-like Domain"/>
    <property type="match status" value="1"/>
</dbReference>
<proteinExistence type="predicted"/>
<reference evidence="4" key="1">
    <citation type="submission" date="2023-06" db="EMBL/GenBank/DDBJ databases">
        <authorList>
            <consortium name="Lawrence Berkeley National Laboratory"/>
            <person name="Ahrendt S."/>
            <person name="Sahu N."/>
            <person name="Indic B."/>
            <person name="Wong-Bajracharya J."/>
            <person name="Merenyi Z."/>
            <person name="Ke H.-M."/>
            <person name="Monk M."/>
            <person name="Kocsube S."/>
            <person name="Drula E."/>
            <person name="Lipzen A."/>
            <person name="Balint B."/>
            <person name="Henrissat B."/>
            <person name="Andreopoulos B."/>
            <person name="Martin F.M."/>
            <person name="Harder C.B."/>
            <person name="Rigling D."/>
            <person name="Ford K.L."/>
            <person name="Foster G.D."/>
            <person name="Pangilinan J."/>
            <person name="Papanicolaou A."/>
            <person name="Barry K."/>
            <person name="LaButti K."/>
            <person name="Viragh M."/>
            <person name="Koriabine M."/>
            <person name="Yan M."/>
            <person name="Riley R."/>
            <person name="Champramary S."/>
            <person name="Plett K.L."/>
            <person name="Tsai I.J."/>
            <person name="Slot J."/>
            <person name="Sipos G."/>
            <person name="Plett J."/>
            <person name="Nagy L.G."/>
            <person name="Grigoriev I.V."/>
        </authorList>
    </citation>
    <scope>NUCLEOTIDE SEQUENCE</scope>
    <source>
        <strain evidence="4">CCBAS 213</strain>
    </source>
</reference>
<feature type="domain" description="Gfo/Idh/MocA-like oxidoreductase N-terminal" evidence="2">
    <location>
        <begin position="5"/>
        <end position="133"/>
    </location>
</feature>
<sequence length="371" mass="39250">MTEPIRLGVIGLSAKGWASTNLVPPLLASPLSSHYKLLAISTTNPTSAEASAAKYSTAETAVKGYHTPESIAADPNLDLIAVSVKTPNHVENAIKAIKAGKDVFIEWPAGRGLKETKLLADLAKEKGIRTIVGLQARQSALFRKVKKLVAAGEIGGVLSTSMTSRMSGPHAPWGPTVFKGGEYLLKKDNGATLLDIPGGHFLEAFTYILGPIDTVSATAVVQYASSQVVDLDGTPTDVVSADGPSQVAVSGTLKSGAVMSLHWRAGMEQPANVKAATPLLWVIDGTKGSIRIESDNPLAAFVEMCEPTQLWVNGDEVKVEYDGKTNEGRAWEEYLKGEGAGNYPDLQHAVKIKSIIDAIWRSAEGGVRVGL</sequence>
<dbReference type="InterPro" id="IPR036291">
    <property type="entry name" value="NAD(P)-bd_dom_sf"/>
</dbReference>
<evidence type="ECO:0000256" key="1">
    <source>
        <dbReference type="ARBA" id="ARBA00023002"/>
    </source>
</evidence>
<dbReference type="Pfam" id="PF01408">
    <property type="entry name" value="GFO_IDH_MocA"/>
    <property type="match status" value="1"/>
</dbReference>
<comment type="caution">
    <text evidence="4">The sequence shown here is derived from an EMBL/GenBank/DDBJ whole genome shotgun (WGS) entry which is preliminary data.</text>
</comment>
<dbReference type="InterPro" id="IPR050463">
    <property type="entry name" value="Gfo/Idh/MocA_oxidrdct_glycsds"/>
</dbReference>
<dbReference type="Pfam" id="PF22685">
    <property type="entry name" value="Gal80p_C-like"/>
    <property type="match status" value="1"/>
</dbReference>
<keyword evidence="1" id="KW-0560">Oxidoreductase</keyword>
<dbReference type="PANTHER" id="PTHR43818:SF11">
    <property type="entry name" value="BCDNA.GH03377"/>
    <property type="match status" value="1"/>
</dbReference>
<dbReference type="GeneID" id="85364186"/>
<evidence type="ECO:0000259" key="2">
    <source>
        <dbReference type="Pfam" id="PF01408"/>
    </source>
</evidence>
<evidence type="ECO:0000259" key="3">
    <source>
        <dbReference type="Pfam" id="PF22685"/>
    </source>
</evidence>
<evidence type="ECO:0000313" key="5">
    <source>
        <dbReference type="Proteomes" id="UP001175211"/>
    </source>
</evidence>
<dbReference type="SUPFAM" id="SSF51735">
    <property type="entry name" value="NAD(P)-binding Rossmann-fold domains"/>
    <property type="match status" value="1"/>
</dbReference>
<dbReference type="PANTHER" id="PTHR43818">
    <property type="entry name" value="BCDNA.GH03377"/>
    <property type="match status" value="1"/>
</dbReference>
<keyword evidence="5" id="KW-1185">Reference proteome</keyword>
<dbReference type="RefSeq" id="XP_060334807.1">
    <property type="nucleotide sequence ID" value="XM_060480638.1"/>
</dbReference>
<feature type="domain" description="Gal80p-like C-terminal" evidence="3">
    <location>
        <begin position="143"/>
        <end position="294"/>
    </location>
</feature>
<dbReference type="InterPro" id="IPR055080">
    <property type="entry name" value="Gal80p-like_C"/>
</dbReference>
<organism evidence="4 5">
    <name type="scientific">Armillaria tabescens</name>
    <name type="common">Ringless honey mushroom</name>
    <name type="synonym">Agaricus tabescens</name>
    <dbReference type="NCBI Taxonomy" id="1929756"/>
    <lineage>
        <taxon>Eukaryota</taxon>
        <taxon>Fungi</taxon>
        <taxon>Dikarya</taxon>
        <taxon>Basidiomycota</taxon>
        <taxon>Agaricomycotina</taxon>
        <taxon>Agaricomycetes</taxon>
        <taxon>Agaricomycetidae</taxon>
        <taxon>Agaricales</taxon>
        <taxon>Marasmiineae</taxon>
        <taxon>Physalacriaceae</taxon>
        <taxon>Desarmillaria</taxon>
    </lineage>
</organism>
<dbReference type="AlphaFoldDB" id="A0AA39TLS9"/>
<dbReference type="SUPFAM" id="SSF55347">
    <property type="entry name" value="Glyceraldehyde-3-phosphate dehydrogenase-like, C-terminal domain"/>
    <property type="match status" value="1"/>
</dbReference>
<accession>A0AA39TLS9</accession>
<dbReference type="GO" id="GO:0000166">
    <property type="term" value="F:nucleotide binding"/>
    <property type="evidence" value="ECO:0007669"/>
    <property type="project" value="InterPro"/>
</dbReference>
<gene>
    <name evidence="4" type="ORF">EV420DRAFT_1760792</name>
</gene>
<dbReference type="Gene3D" id="3.30.360.10">
    <property type="entry name" value="Dihydrodipicolinate Reductase, domain 2"/>
    <property type="match status" value="1"/>
</dbReference>
<name>A0AA39TLS9_ARMTA</name>
<dbReference type="InterPro" id="IPR000683">
    <property type="entry name" value="Gfo/Idh/MocA-like_OxRdtase_N"/>
</dbReference>
<dbReference type="EMBL" id="JAUEPS010000007">
    <property type="protein sequence ID" value="KAK0463497.1"/>
    <property type="molecule type" value="Genomic_DNA"/>
</dbReference>
<evidence type="ECO:0000313" key="4">
    <source>
        <dbReference type="EMBL" id="KAK0463497.1"/>
    </source>
</evidence>
<dbReference type="Proteomes" id="UP001175211">
    <property type="component" value="Unassembled WGS sequence"/>
</dbReference>